<dbReference type="EMBL" id="OC855041">
    <property type="protein sequence ID" value="CAD7621076.1"/>
    <property type="molecule type" value="Genomic_DNA"/>
</dbReference>
<dbReference type="Gene3D" id="2.40.10.10">
    <property type="entry name" value="Trypsin-like serine proteases"/>
    <property type="match status" value="1"/>
</dbReference>
<dbReference type="InterPro" id="IPR001254">
    <property type="entry name" value="Trypsin_dom"/>
</dbReference>
<gene>
    <name evidence="2" type="ORF">OSB1V03_LOCUS1553</name>
</gene>
<accession>A0A7R9KDV3</accession>
<evidence type="ECO:0000313" key="3">
    <source>
        <dbReference type="Proteomes" id="UP000759131"/>
    </source>
</evidence>
<dbReference type="Pfam" id="PF00089">
    <property type="entry name" value="Trypsin"/>
    <property type="match status" value="1"/>
</dbReference>
<dbReference type="InterPro" id="IPR043504">
    <property type="entry name" value="Peptidase_S1_PA_chymotrypsin"/>
</dbReference>
<dbReference type="AlphaFoldDB" id="A0A7R9KDV3"/>
<keyword evidence="3" id="KW-1185">Reference proteome</keyword>
<evidence type="ECO:0000313" key="2">
    <source>
        <dbReference type="EMBL" id="CAD7621076.1"/>
    </source>
</evidence>
<dbReference type="EMBL" id="CAJPIZ010000466">
    <property type="protein sequence ID" value="CAG2101506.1"/>
    <property type="molecule type" value="Genomic_DNA"/>
</dbReference>
<feature type="domain" description="Peptidase S1" evidence="1">
    <location>
        <begin position="4"/>
        <end position="105"/>
    </location>
</feature>
<dbReference type="SUPFAM" id="SSF50494">
    <property type="entry name" value="Trypsin-like serine proteases"/>
    <property type="match status" value="1"/>
</dbReference>
<reference evidence="2" key="1">
    <citation type="submission" date="2020-11" db="EMBL/GenBank/DDBJ databases">
        <authorList>
            <person name="Tran Van P."/>
        </authorList>
    </citation>
    <scope>NUCLEOTIDE SEQUENCE</scope>
</reference>
<evidence type="ECO:0000259" key="1">
    <source>
        <dbReference type="Pfam" id="PF00089"/>
    </source>
</evidence>
<dbReference type="OrthoDB" id="10061449at2759"/>
<protein>
    <recommendedName>
        <fullName evidence="1">Peptidase S1 domain-containing protein</fullName>
    </recommendedName>
</protein>
<organism evidence="2">
    <name type="scientific">Medioppia subpectinata</name>
    <dbReference type="NCBI Taxonomy" id="1979941"/>
    <lineage>
        <taxon>Eukaryota</taxon>
        <taxon>Metazoa</taxon>
        <taxon>Ecdysozoa</taxon>
        <taxon>Arthropoda</taxon>
        <taxon>Chelicerata</taxon>
        <taxon>Arachnida</taxon>
        <taxon>Acari</taxon>
        <taxon>Acariformes</taxon>
        <taxon>Sarcoptiformes</taxon>
        <taxon>Oribatida</taxon>
        <taxon>Brachypylina</taxon>
        <taxon>Oppioidea</taxon>
        <taxon>Oppiidae</taxon>
        <taxon>Medioppia</taxon>
    </lineage>
</organism>
<dbReference type="GO" id="GO:0006508">
    <property type="term" value="P:proteolysis"/>
    <property type="evidence" value="ECO:0007669"/>
    <property type="project" value="InterPro"/>
</dbReference>
<dbReference type="InterPro" id="IPR009003">
    <property type="entry name" value="Peptidase_S1_PA"/>
</dbReference>
<sequence>MDCGANCPVTDIRVYPGLTNQSIANHPYYTVSQYFIHPDYPLNRWDTYDLGLIRLNTDIPLDGTSGSTGINAICLPEEMATNWDEEYALMVGFGYDNENGTGSGVHRLGWTKIMKSGTDPNNTLQINYVMSFKRIPFPSGASVCNVENSGQHFYSRHPDPSGTGPPVTVIRRRVSS</sequence>
<dbReference type="Proteomes" id="UP000759131">
    <property type="component" value="Unassembled WGS sequence"/>
</dbReference>
<dbReference type="GO" id="GO:0004252">
    <property type="term" value="F:serine-type endopeptidase activity"/>
    <property type="evidence" value="ECO:0007669"/>
    <property type="project" value="InterPro"/>
</dbReference>
<name>A0A7R9KDV3_9ACAR</name>
<proteinExistence type="predicted"/>